<evidence type="ECO:0000256" key="2">
    <source>
        <dbReference type="ARBA" id="ARBA00022723"/>
    </source>
</evidence>
<dbReference type="PANTHER" id="PTHR12918:SF1">
    <property type="entry name" value="CYSTEINE DIOXYGENASE TYPE 1"/>
    <property type="match status" value="1"/>
</dbReference>
<evidence type="ECO:0000256" key="3">
    <source>
        <dbReference type="ARBA" id="ARBA00022964"/>
    </source>
</evidence>
<accession>A0ABX1X3H8</accession>
<proteinExistence type="inferred from homology"/>
<reference evidence="6 7" key="1">
    <citation type="submission" date="2019-10" db="EMBL/GenBank/DDBJ databases">
        <title>Description of Paenibacillus humi sp. nov.</title>
        <authorList>
            <person name="Carlier A."/>
            <person name="Qi S."/>
        </authorList>
    </citation>
    <scope>NUCLEOTIDE SEQUENCE [LARGE SCALE GENOMIC DNA]</scope>
    <source>
        <strain evidence="6 7">LMG 31461</strain>
    </source>
</reference>
<gene>
    <name evidence="6" type="ORF">GC096_02700</name>
</gene>
<comment type="similarity">
    <text evidence="1">Belongs to the cysteine dioxygenase family.</text>
</comment>
<keyword evidence="7" id="KW-1185">Reference proteome</keyword>
<dbReference type="InterPro" id="IPR011051">
    <property type="entry name" value="RmlC_Cupin_sf"/>
</dbReference>
<dbReference type="InterPro" id="IPR014710">
    <property type="entry name" value="RmlC-like_jellyroll"/>
</dbReference>
<dbReference type="CDD" id="cd10548">
    <property type="entry name" value="cupin_CDO"/>
    <property type="match status" value="1"/>
</dbReference>
<comment type="caution">
    <text evidence="6">The sequence shown here is derived from an EMBL/GenBank/DDBJ whole genome shotgun (WGS) entry which is preliminary data.</text>
</comment>
<name>A0ABX1X3H8_9BACL</name>
<dbReference type="SUPFAM" id="SSF51182">
    <property type="entry name" value="RmlC-like cupins"/>
    <property type="match status" value="1"/>
</dbReference>
<dbReference type="PANTHER" id="PTHR12918">
    <property type="entry name" value="CYSTEINE DIOXYGENASE"/>
    <property type="match status" value="1"/>
</dbReference>
<dbReference type="InterPro" id="IPR010300">
    <property type="entry name" value="CDO_1"/>
</dbReference>
<dbReference type="GO" id="GO:0051213">
    <property type="term" value="F:dioxygenase activity"/>
    <property type="evidence" value="ECO:0007669"/>
    <property type="project" value="UniProtKB-KW"/>
</dbReference>
<keyword evidence="2" id="KW-0479">Metal-binding</keyword>
<dbReference type="Gene3D" id="2.60.120.10">
    <property type="entry name" value="Jelly Rolls"/>
    <property type="match status" value="1"/>
</dbReference>
<evidence type="ECO:0000256" key="5">
    <source>
        <dbReference type="ARBA" id="ARBA00023004"/>
    </source>
</evidence>
<dbReference type="Pfam" id="PF05995">
    <property type="entry name" value="CDO_I"/>
    <property type="match status" value="1"/>
</dbReference>
<evidence type="ECO:0000313" key="7">
    <source>
        <dbReference type="Proteomes" id="UP000653578"/>
    </source>
</evidence>
<sequence>MPMTLIRAIEQTFCKLHAPTLEQLKEALHSIERHLLFVPDFKTEPSQLPYGRNVVFSSPELEVIVIHIPASRSTAIHNHGLSIGAAYLVSGSLVNSTFSLDTEGFPVAQKDDFIQAGEYFTAPADQIHQLSNPFHEPAISLHVYTPPLREVRRYLPYSEVLDYVI</sequence>
<keyword evidence="4" id="KW-0560">Oxidoreductase</keyword>
<evidence type="ECO:0000313" key="6">
    <source>
        <dbReference type="EMBL" id="NOU62955.1"/>
    </source>
</evidence>
<evidence type="ECO:0000256" key="4">
    <source>
        <dbReference type="ARBA" id="ARBA00023002"/>
    </source>
</evidence>
<protein>
    <submittedName>
        <fullName evidence="6">Cysteine dioxygenase</fullName>
    </submittedName>
</protein>
<keyword evidence="5" id="KW-0408">Iron</keyword>
<dbReference type="EMBL" id="WHNY01000006">
    <property type="protein sequence ID" value="NOU62955.1"/>
    <property type="molecule type" value="Genomic_DNA"/>
</dbReference>
<keyword evidence="3 6" id="KW-0223">Dioxygenase</keyword>
<dbReference type="Proteomes" id="UP000653578">
    <property type="component" value="Unassembled WGS sequence"/>
</dbReference>
<evidence type="ECO:0000256" key="1">
    <source>
        <dbReference type="ARBA" id="ARBA00006622"/>
    </source>
</evidence>
<organism evidence="6 7">
    <name type="scientific">Paenibacillus plantarum</name>
    <dbReference type="NCBI Taxonomy" id="2654975"/>
    <lineage>
        <taxon>Bacteria</taxon>
        <taxon>Bacillati</taxon>
        <taxon>Bacillota</taxon>
        <taxon>Bacilli</taxon>
        <taxon>Bacillales</taxon>
        <taxon>Paenibacillaceae</taxon>
        <taxon>Paenibacillus</taxon>
    </lineage>
</organism>